<dbReference type="InterPro" id="IPR041679">
    <property type="entry name" value="DNA2/NAM7-like_C"/>
</dbReference>
<dbReference type="EMBL" id="VDLY02000015">
    <property type="protein sequence ID" value="KAB8162218.1"/>
    <property type="molecule type" value="Genomic_DNA"/>
</dbReference>
<dbReference type="Gene3D" id="3.40.50.300">
    <property type="entry name" value="P-loop containing nucleotide triphosphate hydrolases"/>
    <property type="match status" value="2"/>
</dbReference>
<feature type="domain" description="DNA2/NAM7 helicase helicase" evidence="7">
    <location>
        <begin position="319"/>
        <end position="737"/>
    </location>
</feature>
<evidence type="ECO:0000256" key="5">
    <source>
        <dbReference type="ARBA" id="ARBA00022840"/>
    </source>
</evidence>
<dbReference type="Pfam" id="PF13086">
    <property type="entry name" value="AAA_11"/>
    <property type="match status" value="1"/>
</dbReference>
<feature type="coiled-coil region" evidence="6">
    <location>
        <begin position="484"/>
        <end position="518"/>
    </location>
</feature>
<dbReference type="SUPFAM" id="SSF52540">
    <property type="entry name" value="P-loop containing nucleoside triphosphate hydrolases"/>
    <property type="match status" value="1"/>
</dbReference>
<gene>
    <name evidence="9" type="ORF">FH607_022270</name>
</gene>
<dbReference type="AlphaFoldDB" id="A0A5N6A489"/>
<keyword evidence="6" id="KW-0175">Coiled coil</keyword>
<evidence type="ECO:0000256" key="3">
    <source>
        <dbReference type="ARBA" id="ARBA00022801"/>
    </source>
</evidence>
<evidence type="ECO:0000259" key="8">
    <source>
        <dbReference type="Pfam" id="PF13087"/>
    </source>
</evidence>
<dbReference type="OrthoDB" id="9757917at2"/>
<comment type="similarity">
    <text evidence="1">Belongs to the DNA2/NAM7 helicase family.</text>
</comment>
<dbReference type="PANTHER" id="PTHR43788">
    <property type="entry name" value="DNA2/NAM7 HELICASE FAMILY MEMBER"/>
    <property type="match status" value="1"/>
</dbReference>
<evidence type="ECO:0000313" key="10">
    <source>
        <dbReference type="Proteomes" id="UP000314251"/>
    </source>
</evidence>
<name>A0A5N6A489_9ACTN</name>
<dbReference type="InterPro" id="IPR027417">
    <property type="entry name" value="P-loop_NTPase"/>
</dbReference>
<dbReference type="InterPro" id="IPR041677">
    <property type="entry name" value="DNA2/NAM7_AAA_11"/>
</dbReference>
<evidence type="ECO:0000256" key="4">
    <source>
        <dbReference type="ARBA" id="ARBA00022806"/>
    </source>
</evidence>
<sequence length="1000" mass="110179">MPLVTVDLRLPLVLVPGKRLDDQLLARSRTWRGLPGSLDDILRDLNQLAEGAPAFIDPGDTRFRASLVVHTHAYRIRLVPTDRGTGYFVRSVDPLRLADHARLAHSSLLVHPPHWAMVLELREIPDGSSAQWRELAEAWGRLSTARTATGEGSGGATVATVTAEQSAFLSQVDRLIDATEEIETREQRDARPFLFHDVSPTGGKRNTPQSVYEFHLVDDALPPAGAFVRVQGADESRGQVNRAAGRSVTVRFDEPVSWPELPSRGALEITPSTVVYAKQRQAVAAFRTGQAENPALLPALAEHRVGPVPASSARPREELDPEQCMAFQKALATTEFLVVLGPPGTGKTRTITEIAHAAATVAPGRPEPERVLITSHANRAVDNVLARLSRDLVVIRVGVEHKVHDDVKPLLLEQQTESLAGEIQGGMTVRRQAYGAAEEALGPWMAELDRAVEVVHALTREERAATERFDVTALRETAPLRERLATLQQRATGQRSALAELTARAERIAARLRSAQEHSEAPLLGWFHRLRARRAEGRLNEVRDETQPVMARLADLEREIEHVNGAIADSLASHPAVVRAREASERAQRTREGGMHTAYAAADRAVAVLSSVVPDPPAVVRLREPDGATAELERLREQLAEWLPLISRRRALAEEWHDAVARAPEQLAPELIRFAHVVGATCIGAASRPELSGVEFDLGIIDEAGQLGVADALVPLSRVRRGILVGDDRQLPPFLDSEVAEWGRGIGDPDLLRLMSGSALERLRSGLPSTHVVQLTKQRRMPAEIGDFISAAFYDGTLRTEKDHHHADPLFASPLAFVDTSELPERERYETRGQRAAERFRRKGVFNRCEARLLARLAAFYHRRGAEWMVIVPYLAQRAAVLSELKPLLGDSQLAEASVGSVDAYQGGEREVVLYGFTRSNPHGRIGFLSELRRVNVAFTRAQRQLVITGDLSTLLRAADPGFRALSQQLYDYLGQRGDLTTHQEVMGRLRVFSAEQEES</sequence>
<dbReference type="InterPro" id="IPR047187">
    <property type="entry name" value="SF1_C_Upf1"/>
</dbReference>
<dbReference type="GO" id="GO:0016787">
    <property type="term" value="F:hydrolase activity"/>
    <property type="evidence" value="ECO:0007669"/>
    <property type="project" value="UniProtKB-KW"/>
</dbReference>
<protein>
    <submittedName>
        <fullName evidence="9">AAA family ATPase</fullName>
    </submittedName>
</protein>
<keyword evidence="4" id="KW-0347">Helicase</keyword>
<dbReference type="GO" id="GO:0005524">
    <property type="term" value="F:ATP binding"/>
    <property type="evidence" value="ECO:0007669"/>
    <property type="project" value="UniProtKB-KW"/>
</dbReference>
<evidence type="ECO:0000256" key="2">
    <source>
        <dbReference type="ARBA" id="ARBA00022741"/>
    </source>
</evidence>
<dbReference type="CDD" id="cd18808">
    <property type="entry name" value="SF1_C_Upf1"/>
    <property type="match status" value="1"/>
</dbReference>
<dbReference type="GO" id="GO:0043139">
    <property type="term" value="F:5'-3' DNA helicase activity"/>
    <property type="evidence" value="ECO:0007669"/>
    <property type="project" value="TreeGrafter"/>
</dbReference>
<reference evidence="9" key="1">
    <citation type="submission" date="2019-10" db="EMBL/GenBank/DDBJ databases">
        <title>Nonomuraea sp. nov., isolated from Phyllanthus amarus.</title>
        <authorList>
            <person name="Klykleung N."/>
            <person name="Tanasupawat S."/>
        </authorList>
    </citation>
    <scope>NUCLEOTIDE SEQUENCE [LARGE SCALE GENOMIC DNA]</scope>
    <source>
        <strain evidence="9">3MP-10</strain>
    </source>
</reference>
<keyword evidence="3" id="KW-0378">Hydrolase</keyword>
<evidence type="ECO:0000256" key="6">
    <source>
        <dbReference type="SAM" id="Coils"/>
    </source>
</evidence>
<keyword evidence="2" id="KW-0547">Nucleotide-binding</keyword>
<dbReference type="InterPro" id="IPR050534">
    <property type="entry name" value="Coronavir_polyprotein_1ab"/>
</dbReference>
<organism evidence="9 10">
    <name type="scientific">Streptomyces mimosae</name>
    <dbReference type="NCBI Taxonomy" id="2586635"/>
    <lineage>
        <taxon>Bacteria</taxon>
        <taxon>Bacillati</taxon>
        <taxon>Actinomycetota</taxon>
        <taxon>Actinomycetes</taxon>
        <taxon>Kitasatosporales</taxon>
        <taxon>Streptomycetaceae</taxon>
        <taxon>Streptomyces</taxon>
    </lineage>
</organism>
<dbReference type="Proteomes" id="UP000314251">
    <property type="component" value="Unassembled WGS sequence"/>
</dbReference>
<proteinExistence type="inferred from homology"/>
<keyword evidence="5" id="KW-0067">ATP-binding</keyword>
<dbReference type="Pfam" id="PF13087">
    <property type="entry name" value="AAA_12"/>
    <property type="match status" value="1"/>
</dbReference>
<dbReference type="PANTHER" id="PTHR43788:SF8">
    <property type="entry name" value="DNA-BINDING PROTEIN SMUBP-2"/>
    <property type="match status" value="1"/>
</dbReference>
<evidence type="ECO:0000259" key="7">
    <source>
        <dbReference type="Pfam" id="PF13086"/>
    </source>
</evidence>
<evidence type="ECO:0000256" key="1">
    <source>
        <dbReference type="ARBA" id="ARBA00007913"/>
    </source>
</evidence>
<dbReference type="RefSeq" id="WP_139671466.1">
    <property type="nucleotide sequence ID" value="NZ_VDLY02000015.1"/>
</dbReference>
<accession>A0A5N6A489</accession>
<comment type="caution">
    <text evidence="9">The sequence shown here is derived from an EMBL/GenBank/DDBJ whole genome shotgun (WGS) entry which is preliminary data.</text>
</comment>
<evidence type="ECO:0000313" key="9">
    <source>
        <dbReference type="EMBL" id="KAB8162218.1"/>
    </source>
</evidence>
<feature type="domain" description="DNA2/NAM7 helicase-like C-terminal" evidence="8">
    <location>
        <begin position="757"/>
        <end position="951"/>
    </location>
</feature>
<keyword evidence="10" id="KW-1185">Reference proteome</keyword>